<keyword evidence="2" id="KW-1185">Reference proteome</keyword>
<name>A0A8X8YNB7_SALSN</name>
<dbReference type="AlphaFoldDB" id="A0A8X8YNB7"/>
<dbReference type="PANTHER" id="PTHR48045:SF22">
    <property type="entry name" value="UDP-GLUCURONOSYL_UDP-GLUCOSYLTRANSFERASE"/>
    <property type="match status" value="1"/>
</dbReference>
<protein>
    <submittedName>
        <fullName evidence="1">Uncharacterized protein</fullName>
    </submittedName>
</protein>
<dbReference type="Proteomes" id="UP000298416">
    <property type="component" value="Unassembled WGS sequence"/>
</dbReference>
<dbReference type="EMBL" id="PNBA02000002">
    <property type="protein sequence ID" value="KAG6433171.1"/>
    <property type="molecule type" value="Genomic_DNA"/>
</dbReference>
<evidence type="ECO:0000313" key="1">
    <source>
        <dbReference type="EMBL" id="KAG6433171.1"/>
    </source>
</evidence>
<gene>
    <name evidence="1" type="ORF">SASPL_104779</name>
</gene>
<comment type="caution">
    <text evidence="1">The sequence shown here is derived from an EMBL/GenBank/DDBJ whole genome shotgun (WGS) entry which is preliminary data.</text>
</comment>
<reference evidence="1" key="2">
    <citation type="submission" date="2020-08" db="EMBL/GenBank/DDBJ databases">
        <title>Plant Genome Project.</title>
        <authorList>
            <person name="Zhang R.-G."/>
        </authorList>
    </citation>
    <scope>NUCLEOTIDE SEQUENCE</scope>
    <source>
        <strain evidence="1">Huo1</strain>
        <tissue evidence="1">Leaf</tissue>
    </source>
</reference>
<dbReference type="PANTHER" id="PTHR48045">
    <property type="entry name" value="UDP-GLYCOSYLTRANSFERASE 72B1"/>
    <property type="match status" value="1"/>
</dbReference>
<dbReference type="PROSITE" id="PS51257">
    <property type="entry name" value="PROKAR_LIPOPROTEIN"/>
    <property type="match status" value="1"/>
</dbReference>
<dbReference type="SUPFAM" id="SSF53756">
    <property type="entry name" value="UDP-Glycosyltransferase/glycogen phosphorylase"/>
    <property type="match status" value="1"/>
</dbReference>
<accession>A0A8X8YNB7</accession>
<sequence length="119" mass="13533">MCGERGVLVEWCDQLRVLSHPSVGGSCRTTSDAKAIVEDWKVGWRFLDREFDDTNLKKRDEIAGIVKRFMDLESAQRQELTRKATKLRKICEAEFANGGSHQTNLAHLLESIYLDPPQA</sequence>
<evidence type="ECO:0000313" key="2">
    <source>
        <dbReference type="Proteomes" id="UP000298416"/>
    </source>
</evidence>
<organism evidence="1">
    <name type="scientific">Salvia splendens</name>
    <name type="common">Scarlet sage</name>
    <dbReference type="NCBI Taxonomy" id="180675"/>
    <lineage>
        <taxon>Eukaryota</taxon>
        <taxon>Viridiplantae</taxon>
        <taxon>Streptophyta</taxon>
        <taxon>Embryophyta</taxon>
        <taxon>Tracheophyta</taxon>
        <taxon>Spermatophyta</taxon>
        <taxon>Magnoliopsida</taxon>
        <taxon>eudicotyledons</taxon>
        <taxon>Gunneridae</taxon>
        <taxon>Pentapetalae</taxon>
        <taxon>asterids</taxon>
        <taxon>lamiids</taxon>
        <taxon>Lamiales</taxon>
        <taxon>Lamiaceae</taxon>
        <taxon>Nepetoideae</taxon>
        <taxon>Mentheae</taxon>
        <taxon>Salviinae</taxon>
        <taxon>Salvia</taxon>
        <taxon>Salvia subgen. Calosphace</taxon>
        <taxon>core Calosphace</taxon>
    </lineage>
</organism>
<proteinExistence type="predicted"/>
<reference evidence="1" key="1">
    <citation type="submission" date="2018-01" db="EMBL/GenBank/DDBJ databases">
        <authorList>
            <person name="Mao J.F."/>
        </authorList>
    </citation>
    <scope>NUCLEOTIDE SEQUENCE</scope>
    <source>
        <strain evidence="1">Huo1</strain>
        <tissue evidence="1">Leaf</tissue>
    </source>
</reference>
<dbReference type="Gene3D" id="3.40.50.2000">
    <property type="entry name" value="Glycogen Phosphorylase B"/>
    <property type="match status" value="3"/>
</dbReference>